<reference evidence="2" key="1">
    <citation type="journal article" date="2023" name="Int. J. Syst. Evol. Microbiol.">
        <title>&lt;i&gt;Holtiella tumoricola&lt;/i&gt; gen. nov. sp. nov., isolated from a human clinical sample.</title>
        <authorList>
            <person name="Allen-Vercoe E."/>
            <person name="Daigneault M.C."/>
            <person name="Vancuren S.J."/>
            <person name="Cochrane K."/>
            <person name="O'Neal L.L."/>
            <person name="Sankaranarayanan K."/>
            <person name="Lawson P.A."/>
        </authorList>
    </citation>
    <scope>NUCLEOTIDE SEQUENCE</scope>
    <source>
        <strain evidence="2">CC70A</strain>
    </source>
</reference>
<proteinExistence type="predicted"/>
<evidence type="ECO:0000313" key="3">
    <source>
        <dbReference type="Proteomes" id="UP001169242"/>
    </source>
</evidence>
<organism evidence="2 3">
    <name type="scientific">Holtiella tumoricola</name>
    <dbReference type="NCBI Taxonomy" id="3018743"/>
    <lineage>
        <taxon>Bacteria</taxon>
        <taxon>Bacillati</taxon>
        <taxon>Bacillota</taxon>
        <taxon>Clostridia</taxon>
        <taxon>Lachnospirales</taxon>
        <taxon>Cellulosilyticaceae</taxon>
        <taxon>Holtiella</taxon>
    </lineage>
</organism>
<sequence length="258" mass="28376">MKKMMKKLAAVGLIVMSVGVTPVMAAPVQATSVTNQQNVGMQGITPNITTVRYSDMVKGDGAVHIEFKLNGVKLTTTDPYKFSDAVTHNYDVSVSEGVHYNKELFSMNVNWSNPGIAYSGDWVINIDGSVFSDGADRTITIKVINDLAHVGTPSITTNVDKGVTVQQLTQGFDLVMNINNARFNTTCFGNYIRVSMMNSCGMYIYPVAYCDSLKPNQVKMRVQAMNGVESWRTHFEFKIEGNATNSSVPINVRIPIIR</sequence>
<accession>A0AA42DMQ6</accession>
<name>A0AA42DMQ6_9FIRM</name>
<evidence type="ECO:0000256" key="1">
    <source>
        <dbReference type="SAM" id="SignalP"/>
    </source>
</evidence>
<keyword evidence="1" id="KW-0732">Signal</keyword>
<evidence type="ECO:0000313" key="2">
    <source>
        <dbReference type="EMBL" id="MDA3731830.1"/>
    </source>
</evidence>
<gene>
    <name evidence="2" type="ORF">PBV87_10105</name>
</gene>
<feature type="signal peptide" evidence="1">
    <location>
        <begin position="1"/>
        <end position="25"/>
    </location>
</feature>
<protein>
    <submittedName>
        <fullName evidence="2">Uncharacterized protein</fullName>
    </submittedName>
</protein>
<keyword evidence="3" id="KW-1185">Reference proteome</keyword>
<comment type="caution">
    <text evidence="2">The sequence shown here is derived from an EMBL/GenBank/DDBJ whole genome shotgun (WGS) entry which is preliminary data.</text>
</comment>
<dbReference type="AlphaFoldDB" id="A0AA42DMQ6"/>
<dbReference type="Proteomes" id="UP001169242">
    <property type="component" value="Unassembled WGS sequence"/>
</dbReference>
<feature type="chain" id="PRO_5041240016" evidence="1">
    <location>
        <begin position="26"/>
        <end position="258"/>
    </location>
</feature>
<dbReference type="RefSeq" id="WP_271012154.1">
    <property type="nucleotide sequence ID" value="NZ_JAQIFT010000040.1"/>
</dbReference>
<dbReference type="EMBL" id="JAQIFT010000040">
    <property type="protein sequence ID" value="MDA3731830.1"/>
    <property type="molecule type" value="Genomic_DNA"/>
</dbReference>